<gene>
    <name evidence="8" type="ORF">ACFP3T_05080</name>
</gene>
<dbReference type="InterPro" id="IPR050890">
    <property type="entry name" value="PTS_EIIA_component"/>
</dbReference>
<dbReference type="Pfam" id="PF00358">
    <property type="entry name" value="PTS_EIIA_1"/>
    <property type="match status" value="1"/>
</dbReference>
<dbReference type="NCBIfam" id="TIGR00830">
    <property type="entry name" value="PTBA"/>
    <property type="match status" value="1"/>
</dbReference>
<dbReference type="SUPFAM" id="SSF51261">
    <property type="entry name" value="Duplicated hybrid motif"/>
    <property type="match status" value="1"/>
</dbReference>
<dbReference type="PANTHER" id="PTHR45008">
    <property type="entry name" value="PTS SYSTEM GLUCOSE-SPECIFIC EIIA COMPONENT"/>
    <property type="match status" value="1"/>
</dbReference>
<evidence type="ECO:0000256" key="6">
    <source>
        <dbReference type="ARBA" id="ARBA00022777"/>
    </source>
</evidence>
<evidence type="ECO:0000313" key="8">
    <source>
        <dbReference type="EMBL" id="MFC6164041.1"/>
    </source>
</evidence>
<dbReference type="EMBL" id="JBHSSD010000020">
    <property type="protein sequence ID" value="MFC6164041.1"/>
    <property type="molecule type" value="Genomic_DNA"/>
</dbReference>
<evidence type="ECO:0000256" key="5">
    <source>
        <dbReference type="ARBA" id="ARBA00022683"/>
    </source>
</evidence>
<keyword evidence="6" id="KW-0418">Kinase</keyword>
<evidence type="ECO:0000259" key="7">
    <source>
        <dbReference type="PROSITE" id="PS51093"/>
    </source>
</evidence>
<keyword evidence="9" id="KW-1185">Reference proteome</keyword>
<dbReference type="Gene3D" id="2.70.70.10">
    <property type="entry name" value="Glucose Permease (Domain IIA)"/>
    <property type="match status" value="1"/>
</dbReference>
<keyword evidence="2" id="KW-0813">Transport</keyword>
<dbReference type="Proteomes" id="UP001596253">
    <property type="component" value="Unassembled WGS sequence"/>
</dbReference>
<name>A0ABW1R5I8_9LACO</name>
<dbReference type="RefSeq" id="WP_137640858.1">
    <property type="nucleotide sequence ID" value="NZ_BJDK01000031.1"/>
</dbReference>
<evidence type="ECO:0000313" key="9">
    <source>
        <dbReference type="Proteomes" id="UP001596253"/>
    </source>
</evidence>
<keyword evidence="3 8" id="KW-0762">Sugar transport</keyword>
<protein>
    <submittedName>
        <fullName evidence="8">PTS glucose transporter subunit IIA</fullName>
    </submittedName>
</protein>
<keyword evidence="4" id="KW-0808">Transferase</keyword>
<dbReference type="InterPro" id="IPR011055">
    <property type="entry name" value="Dup_hybrid_motif"/>
</dbReference>
<proteinExistence type="predicted"/>
<comment type="caution">
    <text evidence="8">The sequence shown here is derived from an EMBL/GenBank/DDBJ whole genome shotgun (WGS) entry which is preliminary data.</text>
</comment>
<reference evidence="9" key="1">
    <citation type="journal article" date="2019" name="Int. J. Syst. Evol. Microbiol.">
        <title>The Global Catalogue of Microorganisms (GCM) 10K type strain sequencing project: providing services to taxonomists for standard genome sequencing and annotation.</title>
        <authorList>
            <consortium name="The Broad Institute Genomics Platform"/>
            <consortium name="The Broad Institute Genome Sequencing Center for Infectious Disease"/>
            <person name="Wu L."/>
            <person name="Ma J."/>
        </authorList>
    </citation>
    <scope>NUCLEOTIDE SEQUENCE [LARGE SCALE GENOMIC DNA]</scope>
    <source>
        <strain evidence="9">CCM 8932</strain>
    </source>
</reference>
<dbReference type="PANTHER" id="PTHR45008:SF1">
    <property type="entry name" value="PTS SYSTEM GLUCOSE-SPECIFIC EIIA COMPONENT"/>
    <property type="match status" value="1"/>
</dbReference>
<dbReference type="InterPro" id="IPR001127">
    <property type="entry name" value="PTS_EIIA_1_perm"/>
</dbReference>
<accession>A0ABW1R5I8</accession>
<comment type="subcellular location">
    <subcellularLocation>
        <location evidence="1">Cytoplasm</location>
    </subcellularLocation>
</comment>
<feature type="domain" description="PTS EIIA type-1" evidence="7">
    <location>
        <begin position="28"/>
        <end position="131"/>
    </location>
</feature>
<evidence type="ECO:0000256" key="2">
    <source>
        <dbReference type="ARBA" id="ARBA00022448"/>
    </source>
</evidence>
<sequence length="159" mass="16782">MGLFKHHRKLMLGAPVQGRLVPLKSVKNAVYASDQYGVGFAVEPDCEQVVSPIAGTIVSYFPTKHAVGIQADKLEVLVHMGVDTVELNGNPFETLVKVGDHVNVNTPLSRMDLAQIHQAGKAATTMVVVVNAGECVKALRVPDSGTVTAGEAIGQVVEA</sequence>
<evidence type="ECO:0000256" key="4">
    <source>
        <dbReference type="ARBA" id="ARBA00022679"/>
    </source>
</evidence>
<organism evidence="8 9">
    <name type="scientific">Lactiplantibacillus dongliensis</name>
    <dbReference type="NCBI Taxonomy" id="2559919"/>
    <lineage>
        <taxon>Bacteria</taxon>
        <taxon>Bacillati</taxon>
        <taxon>Bacillota</taxon>
        <taxon>Bacilli</taxon>
        <taxon>Lactobacillales</taxon>
        <taxon>Lactobacillaceae</taxon>
        <taxon>Lactiplantibacillus</taxon>
    </lineage>
</organism>
<keyword evidence="5" id="KW-0598">Phosphotransferase system</keyword>
<evidence type="ECO:0000256" key="1">
    <source>
        <dbReference type="ARBA" id="ARBA00004496"/>
    </source>
</evidence>
<evidence type="ECO:0000256" key="3">
    <source>
        <dbReference type="ARBA" id="ARBA00022597"/>
    </source>
</evidence>
<dbReference type="PROSITE" id="PS51093">
    <property type="entry name" value="PTS_EIIA_TYPE_1"/>
    <property type="match status" value="1"/>
</dbReference>